<dbReference type="PANTHER" id="PTHR44757:SF2">
    <property type="entry name" value="BIOFILM ARCHITECTURE MAINTENANCE PROTEIN MBAA"/>
    <property type="match status" value="1"/>
</dbReference>
<dbReference type="CDD" id="cd00130">
    <property type="entry name" value="PAS"/>
    <property type="match status" value="1"/>
</dbReference>
<dbReference type="Pfam" id="PF00990">
    <property type="entry name" value="GGDEF"/>
    <property type="match status" value="1"/>
</dbReference>
<dbReference type="InterPro" id="IPR029016">
    <property type="entry name" value="GAF-like_dom_sf"/>
</dbReference>
<dbReference type="InterPro" id="IPR000014">
    <property type="entry name" value="PAS"/>
</dbReference>
<name>A0ABT3L6I9_9CYAN</name>
<dbReference type="Gene3D" id="3.30.70.270">
    <property type="match status" value="1"/>
</dbReference>
<proteinExistence type="predicted"/>
<gene>
    <name evidence="4" type="ORF">K4A83_12725</name>
</gene>
<dbReference type="InterPro" id="IPR003018">
    <property type="entry name" value="GAF"/>
</dbReference>
<protein>
    <submittedName>
        <fullName evidence="4">EAL domain-containing protein</fullName>
    </submittedName>
</protein>
<evidence type="ECO:0000259" key="1">
    <source>
        <dbReference type="PROSITE" id="PS50113"/>
    </source>
</evidence>
<dbReference type="PROSITE" id="PS50113">
    <property type="entry name" value="PAC"/>
    <property type="match status" value="1"/>
</dbReference>
<dbReference type="SUPFAM" id="SSF55073">
    <property type="entry name" value="Nucleotide cyclase"/>
    <property type="match status" value="1"/>
</dbReference>
<keyword evidence="5" id="KW-1185">Reference proteome</keyword>
<dbReference type="InterPro" id="IPR001633">
    <property type="entry name" value="EAL_dom"/>
</dbReference>
<evidence type="ECO:0000313" key="5">
    <source>
        <dbReference type="Proteomes" id="UP001526426"/>
    </source>
</evidence>
<dbReference type="PANTHER" id="PTHR44757">
    <property type="entry name" value="DIGUANYLATE CYCLASE DGCP"/>
    <property type="match status" value="1"/>
</dbReference>
<dbReference type="SUPFAM" id="SSF55785">
    <property type="entry name" value="PYP-like sensor domain (PAS domain)"/>
    <property type="match status" value="1"/>
</dbReference>
<reference evidence="4 5" key="1">
    <citation type="submission" date="2021-08" db="EMBL/GenBank/DDBJ databases">
        <title>Draft genome sequence of Spirulina subsalsa with high tolerance to salinity and hype-accumulation of phycocyanin.</title>
        <authorList>
            <person name="Pei H."/>
            <person name="Jiang L."/>
        </authorList>
    </citation>
    <scope>NUCLEOTIDE SEQUENCE [LARGE SCALE GENOMIC DNA]</scope>
    <source>
        <strain evidence="4 5">FACHB-351</strain>
    </source>
</reference>
<dbReference type="SUPFAM" id="SSF141868">
    <property type="entry name" value="EAL domain-like"/>
    <property type="match status" value="1"/>
</dbReference>
<evidence type="ECO:0000313" key="4">
    <source>
        <dbReference type="EMBL" id="MCW6037126.1"/>
    </source>
</evidence>
<sequence>MGQKRTVEDLLCAARQGLTPEARENYLATLVEVQHHLLFTRGVKQVYREILAKLGAVSGADGVYLLERGTDGASGMRIQEVWWRESKESHPLFPHSEAWRCLGAWFKPLEQGQVVVKYRGGLTPAEQALWDGYHIQSFLGLPLWCEGRLLGMIGLERHQEQPWAEAEIALLEMGTSAIACKLQQQHQPDKCSPVSDSQTALFHPIPEGSFQTAPDGHYLKVSPAFVHLMGYNSPEDFLRHVPHPQHLYVNPQRYLDYRGKLAQDDFLSDFEYCIYHPTGTRLWLSENAHGVRDEQGKLLYYNSTVVNITERRQIQSQLEYYASHDPLTGLMNLSAFVSHIATALEQVKADQKEFFVVLLVDLKRFQVINQSLGHLIGDQLLIELAHRLEMYVGSYGRVARLGGDEFAVLLDQVNDYEEVGELVDNLEEGFADPFWIQGHEIFVTGNIGIARSHRESTGELYDSPEQLLRNAYRAIEQAKRQGGYTAKLFDSTLHPLLPDELKLEIALRKALDNQEFVIYFQPIISIQKRELYGFEVLVRWQHPQQGIIPPQDFIPLAEETGLIIPLGDWVLYQACQQVQNWSKQGIIPENTNLSVNLAAQQFFVPDLVPRIQEVLRLTGLAPYRLRLEITEGVIMSNEQAIERLQQLKALGVGLGIDDFGTGYSSLSRLQAFPLDTLKIDRSFIWNMTSQQEEEIVKSIINLGRGLGLNLVAEGIETADQLESLQALGCQYGQGYWFAKPLSIGAVEQWLEEFDFN</sequence>
<dbReference type="InterPro" id="IPR000160">
    <property type="entry name" value="GGDEF_dom"/>
</dbReference>
<dbReference type="SMART" id="SM00267">
    <property type="entry name" value="GGDEF"/>
    <property type="match status" value="1"/>
</dbReference>
<dbReference type="SMART" id="SM00065">
    <property type="entry name" value="GAF"/>
    <property type="match status" value="1"/>
</dbReference>
<dbReference type="NCBIfam" id="TIGR00254">
    <property type="entry name" value="GGDEF"/>
    <property type="match status" value="1"/>
</dbReference>
<dbReference type="NCBIfam" id="TIGR00229">
    <property type="entry name" value="sensory_box"/>
    <property type="match status" value="1"/>
</dbReference>
<comment type="caution">
    <text evidence="4">The sequence shown here is derived from an EMBL/GenBank/DDBJ whole genome shotgun (WGS) entry which is preliminary data.</text>
</comment>
<dbReference type="PROSITE" id="PS50887">
    <property type="entry name" value="GGDEF"/>
    <property type="match status" value="1"/>
</dbReference>
<accession>A0ABT3L6I9</accession>
<evidence type="ECO:0000259" key="3">
    <source>
        <dbReference type="PROSITE" id="PS50887"/>
    </source>
</evidence>
<dbReference type="InterPro" id="IPR035965">
    <property type="entry name" value="PAS-like_dom_sf"/>
</dbReference>
<dbReference type="InterPro" id="IPR052155">
    <property type="entry name" value="Biofilm_reg_signaling"/>
</dbReference>
<feature type="domain" description="EAL" evidence="2">
    <location>
        <begin position="500"/>
        <end position="754"/>
    </location>
</feature>
<dbReference type="Gene3D" id="3.20.20.450">
    <property type="entry name" value="EAL domain"/>
    <property type="match status" value="1"/>
</dbReference>
<dbReference type="InterPro" id="IPR000700">
    <property type="entry name" value="PAS-assoc_C"/>
</dbReference>
<dbReference type="Pfam" id="PF01590">
    <property type="entry name" value="GAF"/>
    <property type="match status" value="1"/>
</dbReference>
<dbReference type="SUPFAM" id="SSF55781">
    <property type="entry name" value="GAF domain-like"/>
    <property type="match status" value="1"/>
</dbReference>
<dbReference type="InterPro" id="IPR043128">
    <property type="entry name" value="Rev_trsase/Diguanyl_cyclase"/>
</dbReference>
<feature type="domain" description="GGDEF" evidence="3">
    <location>
        <begin position="353"/>
        <end position="491"/>
    </location>
</feature>
<dbReference type="Gene3D" id="3.30.450.40">
    <property type="match status" value="1"/>
</dbReference>
<dbReference type="Proteomes" id="UP001526426">
    <property type="component" value="Unassembled WGS sequence"/>
</dbReference>
<dbReference type="InterPro" id="IPR001610">
    <property type="entry name" value="PAC"/>
</dbReference>
<dbReference type="InterPro" id="IPR029787">
    <property type="entry name" value="Nucleotide_cyclase"/>
</dbReference>
<dbReference type="Pfam" id="PF00563">
    <property type="entry name" value="EAL"/>
    <property type="match status" value="1"/>
</dbReference>
<dbReference type="CDD" id="cd01948">
    <property type="entry name" value="EAL"/>
    <property type="match status" value="1"/>
</dbReference>
<evidence type="ECO:0000259" key="2">
    <source>
        <dbReference type="PROSITE" id="PS50883"/>
    </source>
</evidence>
<dbReference type="InterPro" id="IPR035919">
    <property type="entry name" value="EAL_sf"/>
</dbReference>
<dbReference type="CDD" id="cd01949">
    <property type="entry name" value="GGDEF"/>
    <property type="match status" value="1"/>
</dbReference>
<dbReference type="PROSITE" id="PS50883">
    <property type="entry name" value="EAL"/>
    <property type="match status" value="1"/>
</dbReference>
<dbReference type="RefSeq" id="WP_265264961.1">
    <property type="nucleotide sequence ID" value="NZ_JAIHOM010000058.1"/>
</dbReference>
<dbReference type="SMART" id="SM00086">
    <property type="entry name" value="PAC"/>
    <property type="match status" value="1"/>
</dbReference>
<dbReference type="SMART" id="SM00052">
    <property type="entry name" value="EAL"/>
    <property type="match status" value="1"/>
</dbReference>
<organism evidence="4 5">
    <name type="scientific">Spirulina subsalsa FACHB-351</name>
    <dbReference type="NCBI Taxonomy" id="234711"/>
    <lineage>
        <taxon>Bacteria</taxon>
        <taxon>Bacillati</taxon>
        <taxon>Cyanobacteriota</taxon>
        <taxon>Cyanophyceae</taxon>
        <taxon>Spirulinales</taxon>
        <taxon>Spirulinaceae</taxon>
        <taxon>Spirulina</taxon>
    </lineage>
</organism>
<dbReference type="Gene3D" id="3.30.450.20">
    <property type="entry name" value="PAS domain"/>
    <property type="match status" value="1"/>
</dbReference>
<feature type="domain" description="PAC" evidence="1">
    <location>
        <begin position="268"/>
        <end position="320"/>
    </location>
</feature>
<dbReference type="EMBL" id="JAIHOM010000058">
    <property type="protein sequence ID" value="MCW6037126.1"/>
    <property type="molecule type" value="Genomic_DNA"/>
</dbReference>